<evidence type="ECO:0000313" key="3">
    <source>
        <dbReference type="Proteomes" id="UP001337655"/>
    </source>
</evidence>
<organism evidence="2 3">
    <name type="scientific">Saxophila tyrrhenica</name>
    <dbReference type="NCBI Taxonomy" id="1690608"/>
    <lineage>
        <taxon>Eukaryota</taxon>
        <taxon>Fungi</taxon>
        <taxon>Dikarya</taxon>
        <taxon>Ascomycota</taxon>
        <taxon>Pezizomycotina</taxon>
        <taxon>Dothideomycetes</taxon>
        <taxon>Dothideomycetidae</taxon>
        <taxon>Mycosphaerellales</taxon>
        <taxon>Extremaceae</taxon>
        <taxon>Saxophila</taxon>
    </lineage>
</organism>
<comment type="caution">
    <text evidence="2">The sequence shown here is derived from an EMBL/GenBank/DDBJ whole genome shotgun (WGS) entry which is preliminary data.</text>
</comment>
<gene>
    <name evidence="2" type="ORF">LTR77_006078</name>
</gene>
<name>A0AAV9P9X4_9PEZI</name>
<sequence>MAKKQFEDLPEDVKGLIVEKVLRPTDLVNLCLVNKQLHTLAVKPLCRTVHLELGSPSDSRLSAFFSPKNIGLPYIRSIWLHSAHTKKGSGLIQQAKLMLRMLLEFLPENILEELRSEVPELQEINWCAWPALSAENVLMLYHKQRKMKWLEAMELDRNVLPVLQKHEGLRKDMFASARNLRLFLGTWAILNLGGFLVTNMKDTLETLIVHCNFDQIQDTGRRSTTRNLNDSATAPGLLTRTIFSSMLPFDKCEPLQNLTRLDLHCVGLRFCEETWCKVINFRSLKELSIYFCSAADSLLARLSTMAHLPTALKSLTLHHSDNDEHEALTALDGLLHLINGLETLIIDMCGVDALPAARGITRQKTSLRILSVHCVEIGPDREDDTTSGRELVYSNGDFLKICKANASLIELSCAWPAASLLSDTNGDWVQWEIACSFLRHLVTLHLSTWPSTNSLKKVVFLPRNIYDSLLRCFAQSLLVEFNRPAPPVFEDDSDPEQTAAREAKLLAQPSHLRVIAFGVHHNVFERRESKNMICFLRSTSRDAEGREQTFAATLNCCLRKFVEPRSTVLEIPSEIRTDVRAPGEEEERAPRIFGWGDDE</sequence>
<evidence type="ECO:0000256" key="1">
    <source>
        <dbReference type="SAM" id="MobiDB-lite"/>
    </source>
</evidence>
<dbReference type="RefSeq" id="XP_064658235.1">
    <property type="nucleotide sequence ID" value="XM_064803320.1"/>
</dbReference>
<evidence type="ECO:0000313" key="2">
    <source>
        <dbReference type="EMBL" id="KAK5168769.1"/>
    </source>
</evidence>
<protein>
    <recommendedName>
        <fullName evidence="4">F-box domain-containing protein</fullName>
    </recommendedName>
</protein>
<evidence type="ECO:0008006" key="4">
    <source>
        <dbReference type="Google" id="ProtNLM"/>
    </source>
</evidence>
<keyword evidence="3" id="KW-1185">Reference proteome</keyword>
<accession>A0AAV9P9X4</accession>
<feature type="region of interest" description="Disordered" evidence="1">
    <location>
        <begin position="580"/>
        <end position="599"/>
    </location>
</feature>
<dbReference type="AlphaFoldDB" id="A0AAV9P9X4"/>
<reference evidence="2 3" key="1">
    <citation type="submission" date="2023-08" db="EMBL/GenBank/DDBJ databases">
        <title>Black Yeasts Isolated from many extreme environments.</title>
        <authorList>
            <person name="Coleine C."/>
            <person name="Stajich J.E."/>
            <person name="Selbmann L."/>
        </authorList>
    </citation>
    <scope>NUCLEOTIDE SEQUENCE [LARGE SCALE GENOMIC DNA]</scope>
    <source>
        <strain evidence="2 3">CCFEE 5935</strain>
    </source>
</reference>
<dbReference type="EMBL" id="JAVRRT010000009">
    <property type="protein sequence ID" value="KAK5168769.1"/>
    <property type="molecule type" value="Genomic_DNA"/>
</dbReference>
<dbReference type="Proteomes" id="UP001337655">
    <property type="component" value="Unassembled WGS sequence"/>
</dbReference>
<dbReference type="GeneID" id="89927418"/>
<dbReference type="SUPFAM" id="SSF52047">
    <property type="entry name" value="RNI-like"/>
    <property type="match status" value="1"/>
</dbReference>
<proteinExistence type="predicted"/>